<evidence type="ECO:0000313" key="2">
    <source>
        <dbReference type="Proteomes" id="UP000078560"/>
    </source>
</evidence>
<dbReference type="Proteomes" id="UP000078560">
    <property type="component" value="Unassembled WGS sequence"/>
</dbReference>
<sequence>MLIIDTFNIFKEELSKRCMYFKYWIFDKAIINGFLNEQIIEFFELFDVSNNKNKFYITDNREDQNYREPNAYRQINCHIYNYNLDDIKKLKLSLYYIENYYRTKNTNEESFSEEDHDLNVEVSAINTSDSHLSDGVKIHHNLHLLTPLEACLRSNIQNSSNILHNPKKKKKDELSLNES</sequence>
<protein>
    <submittedName>
        <fullName evidence="1">PIR Superfamily Protein</fullName>
    </submittedName>
</protein>
<name>A0A1A8WJ54_PLAOA</name>
<dbReference type="AlphaFoldDB" id="A0A1A8WJ54"/>
<evidence type="ECO:0000313" key="1">
    <source>
        <dbReference type="EMBL" id="SBS91861.1"/>
    </source>
</evidence>
<organism evidence="1 2">
    <name type="scientific">Plasmodium ovale curtisi</name>
    <dbReference type="NCBI Taxonomy" id="864141"/>
    <lineage>
        <taxon>Eukaryota</taxon>
        <taxon>Sar</taxon>
        <taxon>Alveolata</taxon>
        <taxon>Apicomplexa</taxon>
        <taxon>Aconoidasida</taxon>
        <taxon>Haemosporida</taxon>
        <taxon>Plasmodiidae</taxon>
        <taxon>Plasmodium</taxon>
        <taxon>Plasmodium (Plasmodium)</taxon>
    </lineage>
</organism>
<dbReference type="EMBL" id="FLQU01001179">
    <property type="protein sequence ID" value="SBS91861.1"/>
    <property type="molecule type" value="Genomic_DNA"/>
</dbReference>
<reference evidence="2" key="1">
    <citation type="submission" date="2016-05" db="EMBL/GenBank/DDBJ databases">
        <authorList>
            <person name="Naeem Raeece"/>
        </authorList>
    </citation>
    <scope>NUCLEOTIDE SEQUENCE [LARGE SCALE GENOMIC DNA]</scope>
</reference>
<proteinExistence type="predicted"/>
<accession>A0A1A8WJ54</accession>
<gene>
    <name evidence="1" type="ORF">POVCU2_0070480</name>
</gene>